<dbReference type="VEuPathDB" id="FungiDB:ASPZODRAFT_142812"/>
<evidence type="ECO:0000256" key="1">
    <source>
        <dbReference type="SAM" id="MobiDB-lite"/>
    </source>
</evidence>
<protein>
    <submittedName>
        <fullName evidence="2">Uncharacterized protein</fullName>
    </submittedName>
</protein>
<sequence length="280" mass="30837">MDPQTPPPRRKERKTDAQALPALSPNLTSHLELKNKNKNKMKRTAVSSVSPADPRSEAERIAAGKEEQAIRPSRASWGQADQIDAETEMDDSRVALAKIQKRIRELELLGAVKKEEKGEAVDRAEKNKADDTTRKGRKNKKMKLDDGVADKESGSASASASDSSNTPKTRTPVPLSNEAIARILMMAKPDCPQARAWIRENVDQAKDQKETENEGTPAAAAVADTNKSKKTGMAPPNWNPNLLRSRAALEDPETDPFQRVINAHKRLQDAMERASRGDFS</sequence>
<dbReference type="RefSeq" id="XP_022580701.1">
    <property type="nucleotide sequence ID" value="XM_022724886.1"/>
</dbReference>
<feature type="region of interest" description="Disordered" evidence="1">
    <location>
        <begin position="1"/>
        <end position="86"/>
    </location>
</feature>
<feature type="compositionally biased region" description="Basic and acidic residues" evidence="1">
    <location>
        <begin position="142"/>
        <end position="153"/>
    </location>
</feature>
<keyword evidence="3" id="KW-1185">Reference proteome</keyword>
<feature type="compositionally biased region" description="Low complexity" evidence="1">
    <location>
        <begin position="154"/>
        <end position="164"/>
    </location>
</feature>
<dbReference type="EMBL" id="KV878343">
    <property type="protein sequence ID" value="OJJ46191.1"/>
    <property type="molecule type" value="Genomic_DNA"/>
</dbReference>
<evidence type="ECO:0000313" key="2">
    <source>
        <dbReference type="EMBL" id="OJJ46191.1"/>
    </source>
</evidence>
<feature type="compositionally biased region" description="Basic and acidic residues" evidence="1">
    <location>
        <begin position="54"/>
        <end position="69"/>
    </location>
</feature>
<organism evidence="2 3">
    <name type="scientific">Penicilliopsis zonata CBS 506.65</name>
    <dbReference type="NCBI Taxonomy" id="1073090"/>
    <lineage>
        <taxon>Eukaryota</taxon>
        <taxon>Fungi</taxon>
        <taxon>Dikarya</taxon>
        <taxon>Ascomycota</taxon>
        <taxon>Pezizomycotina</taxon>
        <taxon>Eurotiomycetes</taxon>
        <taxon>Eurotiomycetidae</taxon>
        <taxon>Eurotiales</taxon>
        <taxon>Aspergillaceae</taxon>
        <taxon>Penicilliopsis</taxon>
    </lineage>
</organism>
<proteinExistence type="predicted"/>
<dbReference type="AlphaFoldDB" id="A0A1L9SG97"/>
<evidence type="ECO:0000313" key="3">
    <source>
        <dbReference type="Proteomes" id="UP000184188"/>
    </source>
</evidence>
<accession>A0A1L9SG97</accession>
<dbReference type="Proteomes" id="UP000184188">
    <property type="component" value="Unassembled WGS sequence"/>
</dbReference>
<name>A0A1L9SG97_9EURO</name>
<feature type="region of interest" description="Disordered" evidence="1">
    <location>
        <begin position="204"/>
        <end position="241"/>
    </location>
</feature>
<reference evidence="3" key="1">
    <citation type="journal article" date="2017" name="Genome Biol.">
        <title>Comparative genomics reveals high biological diversity and specific adaptations in the industrially and medically important fungal genus Aspergillus.</title>
        <authorList>
            <person name="de Vries R.P."/>
            <person name="Riley R."/>
            <person name="Wiebenga A."/>
            <person name="Aguilar-Osorio G."/>
            <person name="Amillis S."/>
            <person name="Uchima C.A."/>
            <person name="Anderluh G."/>
            <person name="Asadollahi M."/>
            <person name="Askin M."/>
            <person name="Barry K."/>
            <person name="Battaglia E."/>
            <person name="Bayram O."/>
            <person name="Benocci T."/>
            <person name="Braus-Stromeyer S.A."/>
            <person name="Caldana C."/>
            <person name="Canovas D."/>
            <person name="Cerqueira G.C."/>
            <person name="Chen F."/>
            <person name="Chen W."/>
            <person name="Choi C."/>
            <person name="Clum A."/>
            <person name="Dos Santos R.A."/>
            <person name="Damasio A.R."/>
            <person name="Diallinas G."/>
            <person name="Emri T."/>
            <person name="Fekete E."/>
            <person name="Flipphi M."/>
            <person name="Freyberg S."/>
            <person name="Gallo A."/>
            <person name="Gournas C."/>
            <person name="Habgood R."/>
            <person name="Hainaut M."/>
            <person name="Harispe M.L."/>
            <person name="Henrissat B."/>
            <person name="Hilden K.S."/>
            <person name="Hope R."/>
            <person name="Hossain A."/>
            <person name="Karabika E."/>
            <person name="Karaffa L."/>
            <person name="Karanyi Z."/>
            <person name="Krasevec N."/>
            <person name="Kuo A."/>
            <person name="Kusch H."/>
            <person name="LaButti K."/>
            <person name="Lagendijk E.L."/>
            <person name="Lapidus A."/>
            <person name="Levasseur A."/>
            <person name="Lindquist E."/>
            <person name="Lipzen A."/>
            <person name="Logrieco A.F."/>
            <person name="MacCabe A."/>
            <person name="Maekelae M.R."/>
            <person name="Malavazi I."/>
            <person name="Melin P."/>
            <person name="Meyer V."/>
            <person name="Mielnichuk N."/>
            <person name="Miskei M."/>
            <person name="Molnar A.P."/>
            <person name="Mule G."/>
            <person name="Ngan C.Y."/>
            <person name="Orejas M."/>
            <person name="Orosz E."/>
            <person name="Ouedraogo J.P."/>
            <person name="Overkamp K.M."/>
            <person name="Park H.-S."/>
            <person name="Perrone G."/>
            <person name="Piumi F."/>
            <person name="Punt P.J."/>
            <person name="Ram A.F."/>
            <person name="Ramon A."/>
            <person name="Rauscher S."/>
            <person name="Record E."/>
            <person name="Riano-Pachon D.M."/>
            <person name="Robert V."/>
            <person name="Roehrig J."/>
            <person name="Ruller R."/>
            <person name="Salamov A."/>
            <person name="Salih N.S."/>
            <person name="Samson R.A."/>
            <person name="Sandor E."/>
            <person name="Sanguinetti M."/>
            <person name="Schuetze T."/>
            <person name="Sepcic K."/>
            <person name="Shelest E."/>
            <person name="Sherlock G."/>
            <person name="Sophianopoulou V."/>
            <person name="Squina F.M."/>
            <person name="Sun H."/>
            <person name="Susca A."/>
            <person name="Todd R.B."/>
            <person name="Tsang A."/>
            <person name="Unkles S.E."/>
            <person name="van de Wiele N."/>
            <person name="van Rossen-Uffink D."/>
            <person name="Oliveira J.V."/>
            <person name="Vesth T.C."/>
            <person name="Visser J."/>
            <person name="Yu J.-H."/>
            <person name="Zhou M."/>
            <person name="Andersen M.R."/>
            <person name="Archer D.B."/>
            <person name="Baker S.E."/>
            <person name="Benoit I."/>
            <person name="Brakhage A.A."/>
            <person name="Braus G.H."/>
            <person name="Fischer R."/>
            <person name="Frisvad J.C."/>
            <person name="Goldman G.H."/>
            <person name="Houbraken J."/>
            <person name="Oakley B."/>
            <person name="Pocsi I."/>
            <person name="Scazzocchio C."/>
            <person name="Seiboth B."/>
            <person name="vanKuyk P.A."/>
            <person name="Wortman J."/>
            <person name="Dyer P.S."/>
            <person name="Grigoriev I.V."/>
        </authorList>
    </citation>
    <scope>NUCLEOTIDE SEQUENCE [LARGE SCALE GENOMIC DNA]</scope>
    <source>
        <strain evidence="3">CBS 506.65</strain>
    </source>
</reference>
<feature type="compositionally biased region" description="Basic and acidic residues" evidence="1">
    <location>
        <begin position="109"/>
        <end position="134"/>
    </location>
</feature>
<feature type="region of interest" description="Disordered" evidence="1">
    <location>
        <begin position="109"/>
        <end position="174"/>
    </location>
</feature>
<dbReference type="GeneID" id="34611351"/>
<gene>
    <name evidence="2" type="ORF">ASPZODRAFT_142812</name>
</gene>